<dbReference type="STRING" id="1926881.BTJ39_22405"/>
<dbReference type="AlphaFoldDB" id="A0A1S8Y929"/>
<dbReference type="Pfam" id="PF26207">
    <property type="entry name" value="Phage_phiTE_015"/>
    <property type="match status" value="1"/>
</dbReference>
<gene>
    <name evidence="1" type="ORF">BTJ39_22405</name>
</gene>
<reference evidence="1 2" key="1">
    <citation type="submission" date="2016-12" db="EMBL/GenBank/DDBJ databases">
        <title>Izhakiella australiana sp. nov. of genus Izhakiella isolated from Australian desert.</title>
        <authorList>
            <person name="Ji M."/>
        </authorList>
    </citation>
    <scope>NUCLEOTIDE SEQUENCE [LARGE SCALE GENOMIC DNA]</scope>
    <source>
        <strain evidence="1 2">D4N98</strain>
    </source>
</reference>
<accession>A0A1S8Y929</accession>
<dbReference type="EMBL" id="MRUL01000028">
    <property type="protein sequence ID" value="OON35629.1"/>
    <property type="molecule type" value="Genomic_DNA"/>
</dbReference>
<evidence type="ECO:0000313" key="2">
    <source>
        <dbReference type="Proteomes" id="UP000190667"/>
    </source>
</evidence>
<dbReference type="Proteomes" id="UP000190667">
    <property type="component" value="Unassembled WGS sequence"/>
</dbReference>
<name>A0A1S8Y929_9GAMM</name>
<organism evidence="1 2">
    <name type="scientific">Izhakiella australiensis</name>
    <dbReference type="NCBI Taxonomy" id="1926881"/>
    <lineage>
        <taxon>Bacteria</taxon>
        <taxon>Pseudomonadati</taxon>
        <taxon>Pseudomonadota</taxon>
        <taxon>Gammaproteobacteria</taxon>
        <taxon>Enterobacterales</taxon>
        <taxon>Erwiniaceae</taxon>
        <taxon>Izhakiella</taxon>
    </lineage>
</organism>
<keyword evidence="2" id="KW-1185">Reference proteome</keyword>
<sequence>MDKLRESFEVWLRSEHLFSDEELEWQPERNCYAIYGVHLAWCAWWESRAALFVSNPDNSDIQCQHCADEADERWIEKINEAGISVKGDE</sequence>
<proteinExistence type="predicted"/>
<evidence type="ECO:0000313" key="1">
    <source>
        <dbReference type="EMBL" id="OON35629.1"/>
    </source>
</evidence>
<dbReference type="InterPro" id="IPR058601">
    <property type="entry name" value="Phage_phiTE_015-like"/>
</dbReference>
<protein>
    <submittedName>
        <fullName evidence="1">Uncharacterized protein</fullName>
    </submittedName>
</protein>
<comment type="caution">
    <text evidence="1">The sequence shown here is derived from an EMBL/GenBank/DDBJ whole genome shotgun (WGS) entry which is preliminary data.</text>
</comment>